<dbReference type="InterPro" id="IPR023271">
    <property type="entry name" value="Aquaporin-like"/>
</dbReference>
<evidence type="ECO:0000313" key="7">
    <source>
        <dbReference type="EMBL" id="GLC23909.1"/>
    </source>
</evidence>
<comment type="caution">
    <text evidence="7">The sequence shown here is derived from an EMBL/GenBank/DDBJ whole genome shotgun (WGS) entry which is preliminary data.</text>
</comment>
<dbReference type="PANTHER" id="PTHR30520:SF2">
    <property type="entry name" value="INNER MEMBRANE PROTEIN YFDC"/>
    <property type="match status" value="1"/>
</dbReference>
<gene>
    <name evidence="7" type="ORF">rosag_04220</name>
</gene>
<dbReference type="Gene3D" id="1.20.1080.10">
    <property type="entry name" value="Glycerol uptake facilitator protein"/>
    <property type="match status" value="1"/>
</dbReference>
<evidence type="ECO:0000313" key="8">
    <source>
        <dbReference type="Proteomes" id="UP001161325"/>
    </source>
</evidence>
<keyword evidence="4 6" id="KW-0472">Membrane</keyword>
<dbReference type="RefSeq" id="WP_284348355.1">
    <property type="nucleotide sequence ID" value="NZ_BRXS01000001.1"/>
</dbReference>
<feature type="transmembrane region" description="Helical" evidence="6">
    <location>
        <begin position="128"/>
        <end position="151"/>
    </location>
</feature>
<proteinExistence type="predicted"/>
<keyword evidence="8" id="KW-1185">Reference proteome</keyword>
<evidence type="ECO:0000256" key="1">
    <source>
        <dbReference type="ARBA" id="ARBA00004141"/>
    </source>
</evidence>
<dbReference type="GO" id="GO:0015499">
    <property type="term" value="F:formate transmembrane transporter activity"/>
    <property type="evidence" value="ECO:0007669"/>
    <property type="project" value="TreeGrafter"/>
</dbReference>
<keyword evidence="3 6" id="KW-1133">Transmembrane helix</keyword>
<sequence>MSADDRGHDAAQLEPDEEQKAIEQEAPGAGVNHEAIRREGMKELDRAPSALAWSGLAAGLSMGLSMVAEGALRTHLPAEVWRPLVTKLGYPIGFLAVILGSQQLYTENTLTPIVPLMSTRSGEMLGRVLRLWAIVLVTNLVGALLFALVVAHTDAFSSDVRASFVDIGREAVAGGFGTLFIRAVFAGWIIALMVWMLPAAEAGAKLLTIVVMTWLVGAGELAHVIVGSVEVLHLAARGEISYATYLTGWLPPVLLGNTLGGVVLVAAVNHAQVTSGE</sequence>
<evidence type="ECO:0000256" key="4">
    <source>
        <dbReference type="ARBA" id="ARBA00023136"/>
    </source>
</evidence>
<feature type="region of interest" description="Disordered" evidence="5">
    <location>
        <begin position="1"/>
        <end position="32"/>
    </location>
</feature>
<feature type="transmembrane region" description="Helical" evidence="6">
    <location>
        <begin position="249"/>
        <end position="268"/>
    </location>
</feature>
<dbReference type="Pfam" id="PF01226">
    <property type="entry name" value="Form_Nir_trans"/>
    <property type="match status" value="1"/>
</dbReference>
<evidence type="ECO:0000256" key="6">
    <source>
        <dbReference type="SAM" id="Phobius"/>
    </source>
</evidence>
<feature type="transmembrane region" description="Helical" evidence="6">
    <location>
        <begin position="88"/>
        <end position="107"/>
    </location>
</feature>
<dbReference type="PANTHER" id="PTHR30520">
    <property type="entry name" value="FORMATE TRANSPORTER-RELATED"/>
    <property type="match status" value="1"/>
</dbReference>
<dbReference type="GO" id="GO:0005886">
    <property type="term" value="C:plasma membrane"/>
    <property type="evidence" value="ECO:0007669"/>
    <property type="project" value="TreeGrafter"/>
</dbReference>
<accession>A0AA37VDM5</accession>
<reference evidence="7" key="1">
    <citation type="submission" date="2022-08" db="EMBL/GenBank/DDBJ databases">
        <title>Draft genome sequencing of Roseisolibacter agri AW1220.</title>
        <authorList>
            <person name="Tobiishi Y."/>
            <person name="Tonouchi A."/>
        </authorList>
    </citation>
    <scope>NUCLEOTIDE SEQUENCE</scope>
    <source>
        <strain evidence="7">AW1220</strain>
    </source>
</reference>
<feature type="transmembrane region" description="Helical" evidence="6">
    <location>
        <begin position="50"/>
        <end position="68"/>
    </location>
</feature>
<evidence type="ECO:0000256" key="3">
    <source>
        <dbReference type="ARBA" id="ARBA00022989"/>
    </source>
</evidence>
<comment type="subcellular location">
    <subcellularLocation>
        <location evidence="1">Membrane</location>
        <topology evidence="1">Multi-pass membrane protein</topology>
    </subcellularLocation>
</comment>
<protein>
    <recommendedName>
        <fullName evidence="9">Inner membrane protein YfdC</fullName>
    </recommendedName>
</protein>
<dbReference type="InterPro" id="IPR000292">
    <property type="entry name" value="For/NO2_transpt"/>
</dbReference>
<evidence type="ECO:0008006" key="9">
    <source>
        <dbReference type="Google" id="ProtNLM"/>
    </source>
</evidence>
<name>A0AA37VDM5_9BACT</name>
<evidence type="ECO:0000256" key="5">
    <source>
        <dbReference type="SAM" id="MobiDB-lite"/>
    </source>
</evidence>
<feature type="transmembrane region" description="Helical" evidence="6">
    <location>
        <begin position="206"/>
        <end position="229"/>
    </location>
</feature>
<feature type="compositionally biased region" description="Basic and acidic residues" evidence="5">
    <location>
        <begin position="1"/>
        <end position="11"/>
    </location>
</feature>
<dbReference type="Proteomes" id="UP001161325">
    <property type="component" value="Unassembled WGS sequence"/>
</dbReference>
<organism evidence="7 8">
    <name type="scientific">Roseisolibacter agri</name>
    <dbReference type="NCBI Taxonomy" id="2014610"/>
    <lineage>
        <taxon>Bacteria</taxon>
        <taxon>Pseudomonadati</taxon>
        <taxon>Gemmatimonadota</taxon>
        <taxon>Gemmatimonadia</taxon>
        <taxon>Gemmatimonadales</taxon>
        <taxon>Gemmatimonadaceae</taxon>
        <taxon>Roseisolibacter</taxon>
    </lineage>
</organism>
<dbReference type="AlphaFoldDB" id="A0AA37VDM5"/>
<evidence type="ECO:0000256" key="2">
    <source>
        <dbReference type="ARBA" id="ARBA00022692"/>
    </source>
</evidence>
<keyword evidence="2 6" id="KW-0812">Transmembrane</keyword>
<dbReference type="EMBL" id="BRXS01000001">
    <property type="protein sequence ID" value="GLC23909.1"/>
    <property type="molecule type" value="Genomic_DNA"/>
</dbReference>
<feature type="transmembrane region" description="Helical" evidence="6">
    <location>
        <begin position="171"/>
        <end position="194"/>
    </location>
</feature>